<protein>
    <submittedName>
        <fullName evidence="2">Uncharacterized protein</fullName>
    </submittedName>
</protein>
<evidence type="ECO:0000313" key="3">
    <source>
        <dbReference type="Proteomes" id="UP001054902"/>
    </source>
</evidence>
<dbReference type="AlphaFoldDB" id="A0AAD3HFU1"/>
<evidence type="ECO:0000313" key="2">
    <source>
        <dbReference type="EMBL" id="GFH61726.1"/>
    </source>
</evidence>
<name>A0AAD3HFU1_9STRA</name>
<dbReference type="EMBL" id="BLLK01000075">
    <property type="protein sequence ID" value="GFH61726.1"/>
    <property type="molecule type" value="Genomic_DNA"/>
</dbReference>
<feature type="chain" id="PRO_5042217392" evidence="1">
    <location>
        <begin position="31"/>
        <end position="285"/>
    </location>
</feature>
<sequence length="285" mass="32869">MSRQNTNRHTCLKPSMLSLLLLLLLPLVQAIGIHYTWQANINPSGIANSIETSHQEYNSLNNNKFFENLIKNPKQLANRIGNEFKLYPYYLAKRNVLLGLIKVIQDDKALLVKLNLPRTSLTLLKFGTPKTELQQWTTGVEDVRGSIGIATTIPILGGCLSLEPEGSLQFKSICNYHSSPSYTLYKHDYEYVVRNHDLNIHLETRIVDYKPSMVGVPPVNRWRKVLYLNTQRYFHVYVMRRFHGHLYSVIENDMKRVESEDVETSSKGVGDSVRAQRFEFNRKSK</sequence>
<reference evidence="2 3" key="1">
    <citation type="journal article" date="2021" name="Sci. Rep.">
        <title>The genome of the diatom Chaetoceros tenuissimus carries an ancient integrated fragment of an extant virus.</title>
        <authorList>
            <person name="Hongo Y."/>
            <person name="Kimura K."/>
            <person name="Takaki Y."/>
            <person name="Yoshida Y."/>
            <person name="Baba S."/>
            <person name="Kobayashi G."/>
            <person name="Nagasaki K."/>
            <person name="Hano T."/>
            <person name="Tomaru Y."/>
        </authorList>
    </citation>
    <scope>NUCLEOTIDE SEQUENCE [LARGE SCALE GENOMIC DNA]</scope>
    <source>
        <strain evidence="2 3">NIES-3715</strain>
    </source>
</reference>
<keyword evidence="1" id="KW-0732">Signal</keyword>
<keyword evidence="3" id="KW-1185">Reference proteome</keyword>
<feature type="signal peptide" evidence="1">
    <location>
        <begin position="1"/>
        <end position="30"/>
    </location>
</feature>
<accession>A0AAD3HFU1</accession>
<organism evidence="2 3">
    <name type="scientific">Chaetoceros tenuissimus</name>
    <dbReference type="NCBI Taxonomy" id="426638"/>
    <lineage>
        <taxon>Eukaryota</taxon>
        <taxon>Sar</taxon>
        <taxon>Stramenopiles</taxon>
        <taxon>Ochrophyta</taxon>
        <taxon>Bacillariophyta</taxon>
        <taxon>Coscinodiscophyceae</taxon>
        <taxon>Chaetocerotophycidae</taxon>
        <taxon>Chaetocerotales</taxon>
        <taxon>Chaetocerotaceae</taxon>
        <taxon>Chaetoceros</taxon>
    </lineage>
</organism>
<gene>
    <name evidence="2" type="ORF">CTEN210_18202</name>
</gene>
<proteinExistence type="predicted"/>
<comment type="caution">
    <text evidence="2">The sequence shown here is derived from an EMBL/GenBank/DDBJ whole genome shotgun (WGS) entry which is preliminary data.</text>
</comment>
<dbReference type="Proteomes" id="UP001054902">
    <property type="component" value="Unassembled WGS sequence"/>
</dbReference>
<evidence type="ECO:0000256" key="1">
    <source>
        <dbReference type="SAM" id="SignalP"/>
    </source>
</evidence>